<evidence type="ECO:0000313" key="2">
    <source>
        <dbReference type="Proteomes" id="UP000034954"/>
    </source>
</evidence>
<dbReference type="GO" id="GO:0051539">
    <property type="term" value="F:4 iron, 4 sulfur cluster binding"/>
    <property type="evidence" value="ECO:0007669"/>
    <property type="project" value="TreeGrafter"/>
</dbReference>
<dbReference type="Pfam" id="PF20903">
    <property type="entry name" value="SPL"/>
    <property type="match status" value="1"/>
</dbReference>
<dbReference type="Proteomes" id="UP000034954">
    <property type="component" value="Unassembled WGS sequence"/>
</dbReference>
<reference evidence="1 2" key="1">
    <citation type="journal article" date="2013" name="BMC Microbiol.">
        <title>Identification of the type II cytochrome c maturation pathway in anammox bacteria by comparative genomics.</title>
        <authorList>
            <person name="Ferousi C."/>
            <person name="Speth D.R."/>
            <person name="Reimann J."/>
            <person name="Op den Camp H.J."/>
            <person name="Allen J.W."/>
            <person name="Keltjens J.T."/>
            <person name="Jetten M.S."/>
        </authorList>
    </citation>
    <scope>NUCLEOTIDE SEQUENCE [LARGE SCALE GENOMIC DNA]</scope>
    <source>
        <strain evidence="1">RU1</strain>
    </source>
</reference>
<dbReference type="Gene3D" id="3.80.30.30">
    <property type="match status" value="1"/>
</dbReference>
<dbReference type="GO" id="GO:0042601">
    <property type="term" value="C:endospore-forming forespore"/>
    <property type="evidence" value="ECO:0007669"/>
    <property type="project" value="TreeGrafter"/>
</dbReference>
<protein>
    <submittedName>
        <fullName evidence="1">DNA repair photoproduct lyase</fullName>
        <ecNumber evidence="1">4.1.99.-</ecNumber>
    </submittedName>
</protein>
<dbReference type="EC" id="4.1.99.-" evidence="1"/>
<sequence length="435" mass="50526">MTINTEHIKAFVRKYYHYLGINKQQEISRLLFEIAKRERIDYTKVTESLPKPPTRFSKIKDYLLERRYPSLAVAGQGIRPALFDVAIDPKLKMDVALKPQIQPKNLFIEDSVFHTEMANRVRTHFPESTVERIKTYKEHVGKRRFGIEDYNRRLENFYLVREDYDFFKKCPCSSKSVFCGYFVVNLGSGCPYECSYCVLQDYINSPGIILPANIEDFFAAFRNLGRNIRCGSCELTDSLAFDHITGYSPQIVAFFRSYPKTMYELKTKSDNVGLLTSVPGARNVIVSWSLNPQKIVEAVEHFTAPLAQRLAAAQRCVASGYRVAFHFDPVIYYQGWEADYEALVDMTFQAVDAENVAWISLGALRMTPRLKKIIENRFPDNTLLDEEFFVGHDGKLRYPKDVRIFLYKKMTSWIRRHGKDVPVYLCMEEKSMRLE</sequence>
<dbReference type="GO" id="GO:0003913">
    <property type="term" value="F:DNA photolyase activity"/>
    <property type="evidence" value="ECO:0007669"/>
    <property type="project" value="TreeGrafter"/>
</dbReference>
<gene>
    <name evidence="1" type="primary">splb</name>
    <name evidence="1" type="ORF">BROFUL_00369</name>
</gene>
<dbReference type="AlphaFoldDB" id="A0A0M2V2G9"/>
<proteinExistence type="predicted"/>
<name>A0A0M2V2G9_9BACT</name>
<organism evidence="1 2">
    <name type="scientific">Candidatus Brocadia fulgida</name>
    <dbReference type="NCBI Taxonomy" id="380242"/>
    <lineage>
        <taxon>Bacteria</taxon>
        <taxon>Pseudomonadati</taxon>
        <taxon>Planctomycetota</taxon>
        <taxon>Candidatus Brocadiia</taxon>
        <taxon>Candidatus Brocadiales</taxon>
        <taxon>Candidatus Brocadiaceae</taxon>
        <taxon>Candidatus Brocadia</taxon>
    </lineage>
</organism>
<keyword evidence="1" id="KW-0456">Lyase</keyword>
<dbReference type="PANTHER" id="PTHR37822">
    <property type="entry name" value="SPORE PHOTOPRODUCT LYASE-RELATED"/>
    <property type="match status" value="1"/>
</dbReference>
<evidence type="ECO:0000313" key="1">
    <source>
        <dbReference type="EMBL" id="KKO20899.1"/>
    </source>
</evidence>
<dbReference type="InterPro" id="IPR049539">
    <property type="entry name" value="SPL"/>
</dbReference>
<dbReference type="EMBL" id="LAQJ01000047">
    <property type="protein sequence ID" value="KKO20899.1"/>
    <property type="molecule type" value="Genomic_DNA"/>
</dbReference>
<dbReference type="GO" id="GO:1904047">
    <property type="term" value="F:S-adenosyl-L-methionine binding"/>
    <property type="evidence" value="ECO:0007669"/>
    <property type="project" value="TreeGrafter"/>
</dbReference>
<dbReference type="PANTHER" id="PTHR37822:SF2">
    <property type="entry name" value="SPORE PHOTOPRODUCT LYASE"/>
    <property type="match status" value="1"/>
</dbReference>
<keyword evidence="2" id="KW-1185">Reference proteome</keyword>
<comment type="caution">
    <text evidence="1">The sequence shown here is derived from an EMBL/GenBank/DDBJ whole genome shotgun (WGS) entry which is preliminary data.</text>
</comment>
<dbReference type="Gene3D" id="3.40.50.12110">
    <property type="match status" value="1"/>
</dbReference>
<accession>A0A0M2V2G9</accession>